<dbReference type="PANTHER" id="PTHR42928:SF5">
    <property type="entry name" value="BLR1237 PROTEIN"/>
    <property type="match status" value="1"/>
</dbReference>
<dbReference type="InterPro" id="IPR042100">
    <property type="entry name" value="Bug_dom1"/>
</dbReference>
<evidence type="ECO:0000313" key="3">
    <source>
        <dbReference type="EMBL" id="SHN71061.1"/>
    </source>
</evidence>
<dbReference type="AlphaFoldDB" id="A0A1M7TK18"/>
<organism evidence="3 4">
    <name type="scientific">Bradyrhizobium erythrophlei</name>
    <dbReference type="NCBI Taxonomy" id="1437360"/>
    <lineage>
        <taxon>Bacteria</taxon>
        <taxon>Pseudomonadati</taxon>
        <taxon>Pseudomonadota</taxon>
        <taxon>Alphaproteobacteria</taxon>
        <taxon>Hyphomicrobiales</taxon>
        <taxon>Nitrobacteraceae</taxon>
        <taxon>Bradyrhizobium</taxon>
    </lineage>
</organism>
<feature type="signal peptide" evidence="2">
    <location>
        <begin position="1"/>
        <end position="24"/>
    </location>
</feature>
<dbReference type="InterPro" id="IPR005064">
    <property type="entry name" value="BUG"/>
</dbReference>
<protein>
    <submittedName>
        <fullName evidence="3">Tripartite-type tricarboxylate transporter, receptor component TctC</fullName>
    </submittedName>
</protein>
<accession>A0A1M7TK18</accession>
<evidence type="ECO:0000256" key="1">
    <source>
        <dbReference type="ARBA" id="ARBA00006987"/>
    </source>
</evidence>
<proteinExistence type="inferred from homology"/>
<dbReference type="Pfam" id="PF03401">
    <property type="entry name" value="TctC"/>
    <property type="match status" value="1"/>
</dbReference>
<dbReference type="SUPFAM" id="SSF53850">
    <property type="entry name" value="Periplasmic binding protein-like II"/>
    <property type="match status" value="1"/>
</dbReference>
<dbReference type="Gene3D" id="3.40.190.150">
    <property type="entry name" value="Bordetella uptake gene, domain 1"/>
    <property type="match status" value="1"/>
</dbReference>
<dbReference type="PANTHER" id="PTHR42928">
    <property type="entry name" value="TRICARBOXYLATE-BINDING PROTEIN"/>
    <property type="match status" value="1"/>
</dbReference>
<dbReference type="RefSeq" id="WP_072817667.1">
    <property type="nucleotide sequence ID" value="NZ_LT670849.1"/>
</dbReference>
<dbReference type="EMBL" id="LT670849">
    <property type="protein sequence ID" value="SHN71061.1"/>
    <property type="molecule type" value="Genomic_DNA"/>
</dbReference>
<gene>
    <name evidence="3" type="ORF">SAMN05444170_1919</name>
</gene>
<keyword evidence="4" id="KW-1185">Reference proteome</keyword>
<reference evidence="4" key="1">
    <citation type="submission" date="2016-11" db="EMBL/GenBank/DDBJ databases">
        <authorList>
            <person name="Varghese N."/>
            <person name="Submissions S."/>
        </authorList>
    </citation>
    <scope>NUCLEOTIDE SEQUENCE [LARGE SCALE GENOMIC DNA]</scope>
    <source>
        <strain evidence="4">GAS401</strain>
    </source>
</reference>
<dbReference type="Proteomes" id="UP000184096">
    <property type="component" value="Chromosome I"/>
</dbReference>
<sequence>MRGVSALLAQLLVALGVGSGVAGAQTYPSRTITFVVPFPPGGSTSLVGRVIADRMSQLLGQSIIVDNRGGAGGTVGAKAVAKSEPDGYTLMVGYTGTLAIAPSLYRSAGYDPRKDFVPIGMIGSAPSSLVVHPSFPAKTVAEAIAYAKANPGKVNFGSAGIGTVGHITGEYFARAAGIRIVHIPYKGSGPAVSDLLGGHIPMSFSPIATTAGNVKAGLLRGLAVTSVRRNPLLPDVPTMIEAGVTGFDAVLAYGLVAPAGTPRFVIDKLNAALQTALASDEVKKQLELDGTEITPSTPEEYADFIDKDEKKWSELVKASGVEPE</sequence>
<feature type="chain" id="PRO_5012703619" evidence="2">
    <location>
        <begin position="25"/>
        <end position="324"/>
    </location>
</feature>
<name>A0A1M7TK18_9BRAD</name>
<dbReference type="PIRSF" id="PIRSF017082">
    <property type="entry name" value="YflP"/>
    <property type="match status" value="1"/>
</dbReference>
<evidence type="ECO:0000313" key="4">
    <source>
        <dbReference type="Proteomes" id="UP000184096"/>
    </source>
</evidence>
<keyword evidence="2" id="KW-0732">Signal</keyword>
<comment type="similarity">
    <text evidence="1">Belongs to the UPF0065 (bug) family.</text>
</comment>
<keyword evidence="3" id="KW-0675">Receptor</keyword>
<dbReference type="Gene3D" id="3.40.190.10">
    <property type="entry name" value="Periplasmic binding protein-like II"/>
    <property type="match status" value="1"/>
</dbReference>
<dbReference type="CDD" id="cd13578">
    <property type="entry name" value="PBP2_Bug27"/>
    <property type="match status" value="1"/>
</dbReference>
<evidence type="ECO:0000256" key="2">
    <source>
        <dbReference type="SAM" id="SignalP"/>
    </source>
</evidence>